<dbReference type="AlphaFoldDB" id="A0A1H8E346"/>
<dbReference type="FunFam" id="3.30.540.10:FF:000013">
    <property type="entry name" value="Inositol-1-monophosphatase"/>
    <property type="match status" value="1"/>
</dbReference>
<evidence type="ECO:0000256" key="7">
    <source>
        <dbReference type="ARBA" id="ARBA00063608"/>
    </source>
</evidence>
<dbReference type="InterPro" id="IPR022337">
    <property type="entry name" value="Inositol_monophosphatase_SuhB"/>
</dbReference>
<dbReference type="PANTHER" id="PTHR20854:SF4">
    <property type="entry name" value="INOSITOL-1-MONOPHOSPHATASE-RELATED"/>
    <property type="match status" value="1"/>
</dbReference>
<feature type="binding site" evidence="8">
    <location>
        <position position="82"/>
    </location>
    <ligand>
        <name>Mg(2+)</name>
        <dbReference type="ChEBI" id="CHEBI:18420"/>
        <label>1</label>
        <note>catalytic</note>
    </ligand>
</feature>
<dbReference type="GO" id="GO:0046872">
    <property type="term" value="F:metal ion binding"/>
    <property type="evidence" value="ECO:0007669"/>
    <property type="project" value="UniProtKB-KW"/>
</dbReference>
<dbReference type="PRINTS" id="PR00377">
    <property type="entry name" value="IMPHPHTASES"/>
</dbReference>
<comment type="cofactor">
    <cofactor evidence="2 8 9">
        <name>Mg(2+)</name>
        <dbReference type="ChEBI" id="CHEBI:18420"/>
    </cofactor>
</comment>
<feature type="binding site" evidence="8">
    <location>
        <position position="84"/>
    </location>
    <ligand>
        <name>Mg(2+)</name>
        <dbReference type="ChEBI" id="CHEBI:18420"/>
        <label>1</label>
        <note>catalytic</note>
    </ligand>
</feature>
<dbReference type="Pfam" id="PF00459">
    <property type="entry name" value="Inositol_P"/>
    <property type="match status" value="1"/>
</dbReference>
<dbReference type="GO" id="GO:0046854">
    <property type="term" value="P:phosphatidylinositol phosphate biosynthetic process"/>
    <property type="evidence" value="ECO:0007669"/>
    <property type="project" value="InterPro"/>
</dbReference>
<dbReference type="GO" id="GO:0006020">
    <property type="term" value="P:inositol metabolic process"/>
    <property type="evidence" value="ECO:0007669"/>
    <property type="project" value="TreeGrafter"/>
</dbReference>
<evidence type="ECO:0000256" key="6">
    <source>
        <dbReference type="ARBA" id="ARBA00022842"/>
    </source>
</evidence>
<evidence type="ECO:0000256" key="2">
    <source>
        <dbReference type="ARBA" id="ARBA00001946"/>
    </source>
</evidence>
<protein>
    <recommendedName>
        <fullName evidence="9">Inositol-1-monophosphatase</fullName>
        <ecNumber evidence="9">3.1.3.25</ecNumber>
    </recommendedName>
</protein>
<feature type="binding site" evidence="8">
    <location>
        <position position="64"/>
    </location>
    <ligand>
        <name>Mg(2+)</name>
        <dbReference type="ChEBI" id="CHEBI:18420"/>
        <label>1</label>
        <note>catalytic</note>
    </ligand>
</feature>
<sequence length="277" mass="30247">MLNIAIKAARRAGDIINQASRNLDLLNISKKSRSDYVSEVDGAAEEAIIKILHDAYPNHAILAEESGVRGDMAQAEYQWIIDPLDGTTNFLHGLPQYAVSIALKHKGLLNKAVVYNPNNNELFTASRGGGAYLNNQRLRVSKRTRLEDCLIGTGIPFRDLTHLEAYLKMFKDIIPRVAGIRRPGSASLDLSYVAAGRYDGFWEIGLAPWDMAAGCLLIQEAGGLVGDLEGNDSYLESGQILAGNPKVFAQLLQVIQPHLSQALIDNHRNAKNTSTAV</sequence>
<dbReference type="InterPro" id="IPR020583">
    <property type="entry name" value="Inositol_monoP_metal-BS"/>
</dbReference>
<evidence type="ECO:0000313" key="11">
    <source>
        <dbReference type="Proteomes" id="UP000199459"/>
    </source>
</evidence>
<evidence type="ECO:0000256" key="3">
    <source>
        <dbReference type="ARBA" id="ARBA00009759"/>
    </source>
</evidence>
<dbReference type="Gene3D" id="3.40.190.80">
    <property type="match status" value="1"/>
</dbReference>
<evidence type="ECO:0000313" key="10">
    <source>
        <dbReference type="EMBL" id="SEN13207.1"/>
    </source>
</evidence>
<feature type="binding site" evidence="8">
    <location>
        <position position="210"/>
    </location>
    <ligand>
        <name>Mg(2+)</name>
        <dbReference type="ChEBI" id="CHEBI:18420"/>
        <label>1</label>
        <note>catalytic</note>
    </ligand>
</feature>
<evidence type="ECO:0000256" key="4">
    <source>
        <dbReference type="ARBA" id="ARBA00022723"/>
    </source>
</evidence>
<dbReference type="GO" id="GO:0008934">
    <property type="term" value="F:inositol monophosphate 1-phosphatase activity"/>
    <property type="evidence" value="ECO:0007669"/>
    <property type="project" value="InterPro"/>
</dbReference>
<dbReference type="PROSITE" id="PS00630">
    <property type="entry name" value="IMP_2"/>
    <property type="match status" value="1"/>
</dbReference>
<evidence type="ECO:0000256" key="1">
    <source>
        <dbReference type="ARBA" id="ARBA00001033"/>
    </source>
</evidence>
<dbReference type="Gene3D" id="3.30.540.10">
    <property type="entry name" value="Fructose-1,6-Bisphosphatase, subunit A, domain 1"/>
    <property type="match status" value="1"/>
</dbReference>
<comment type="catalytic activity">
    <reaction evidence="1 9">
        <text>a myo-inositol phosphate + H2O = myo-inositol + phosphate</text>
        <dbReference type="Rhea" id="RHEA:24056"/>
        <dbReference type="ChEBI" id="CHEBI:15377"/>
        <dbReference type="ChEBI" id="CHEBI:17268"/>
        <dbReference type="ChEBI" id="CHEBI:43474"/>
        <dbReference type="ChEBI" id="CHEBI:84139"/>
        <dbReference type="EC" id="3.1.3.25"/>
    </reaction>
</comment>
<name>A0A1H8E346_9PROT</name>
<proteinExistence type="inferred from homology"/>
<dbReference type="PRINTS" id="PR01959">
    <property type="entry name" value="SBIMPHPHTASE"/>
</dbReference>
<dbReference type="GO" id="GO:0007165">
    <property type="term" value="P:signal transduction"/>
    <property type="evidence" value="ECO:0007669"/>
    <property type="project" value="TreeGrafter"/>
</dbReference>
<evidence type="ECO:0000256" key="8">
    <source>
        <dbReference type="PIRSR" id="PIRSR600760-2"/>
    </source>
</evidence>
<dbReference type="InterPro" id="IPR033942">
    <property type="entry name" value="IMPase"/>
</dbReference>
<reference evidence="10 11" key="1">
    <citation type="submission" date="2016-10" db="EMBL/GenBank/DDBJ databases">
        <authorList>
            <person name="de Groot N.N."/>
        </authorList>
    </citation>
    <scope>NUCLEOTIDE SEQUENCE [LARGE SCALE GENOMIC DNA]</scope>
    <source>
        <strain evidence="10 11">Nm22</strain>
    </source>
</reference>
<dbReference type="InterPro" id="IPR000760">
    <property type="entry name" value="Inositol_monophosphatase-like"/>
</dbReference>
<keyword evidence="6 8" id="KW-0460">Magnesium</keyword>
<dbReference type="CDD" id="cd01639">
    <property type="entry name" value="IMPase"/>
    <property type="match status" value="1"/>
</dbReference>
<dbReference type="EC" id="3.1.3.25" evidence="9"/>
<comment type="similarity">
    <text evidence="3 9">Belongs to the inositol monophosphatase superfamily.</text>
</comment>
<feature type="binding site" evidence="8">
    <location>
        <position position="85"/>
    </location>
    <ligand>
        <name>Mg(2+)</name>
        <dbReference type="ChEBI" id="CHEBI:18420"/>
        <label>1</label>
        <note>catalytic</note>
    </ligand>
</feature>
<dbReference type="PANTHER" id="PTHR20854">
    <property type="entry name" value="INOSITOL MONOPHOSPHATASE"/>
    <property type="match status" value="1"/>
</dbReference>
<dbReference type="EMBL" id="FOCP01000008">
    <property type="protein sequence ID" value="SEN13207.1"/>
    <property type="molecule type" value="Genomic_DNA"/>
</dbReference>
<evidence type="ECO:0000256" key="9">
    <source>
        <dbReference type="RuleBase" id="RU364068"/>
    </source>
</evidence>
<keyword evidence="5 9" id="KW-0378">Hydrolase</keyword>
<evidence type="ECO:0000256" key="5">
    <source>
        <dbReference type="ARBA" id="ARBA00022801"/>
    </source>
</evidence>
<comment type="subunit">
    <text evidence="7">Homodimer. The rRNA transcription and antitermination complex (rrnTAC) consists of RNA polymerase (RNAP), NusA, NusB, NusE (rpsJ), NusG, SubB, ribosomal protein S4, DNA and precursor rRNA; S4 is more flexible than other subunits.</text>
</comment>
<dbReference type="Proteomes" id="UP000199459">
    <property type="component" value="Unassembled WGS sequence"/>
</dbReference>
<dbReference type="InterPro" id="IPR020550">
    <property type="entry name" value="Inositol_monophosphatase_CS"/>
</dbReference>
<organism evidence="10 11">
    <name type="scientific">Nitrosomonas marina</name>
    <dbReference type="NCBI Taxonomy" id="917"/>
    <lineage>
        <taxon>Bacteria</taxon>
        <taxon>Pseudomonadati</taxon>
        <taxon>Pseudomonadota</taxon>
        <taxon>Betaproteobacteria</taxon>
        <taxon>Nitrosomonadales</taxon>
        <taxon>Nitrosomonadaceae</taxon>
        <taxon>Nitrosomonas</taxon>
    </lineage>
</organism>
<dbReference type="SUPFAM" id="SSF56655">
    <property type="entry name" value="Carbohydrate phosphatase"/>
    <property type="match status" value="1"/>
</dbReference>
<gene>
    <name evidence="10" type="ORF">SAMN05216325_10876</name>
</gene>
<dbReference type="PROSITE" id="PS00629">
    <property type="entry name" value="IMP_1"/>
    <property type="match status" value="1"/>
</dbReference>
<keyword evidence="4 8" id="KW-0479">Metal-binding</keyword>
<dbReference type="STRING" id="917.SAMN05216326_10373"/>
<accession>A0A1H8E346</accession>